<dbReference type="Pfam" id="PF04464">
    <property type="entry name" value="Glyphos_transf"/>
    <property type="match status" value="1"/>
</dbReference>
<evidence type="ECO:0000256" key="4">
    <source>
        <dbReference type="ARBA" id="ARBA00022679"/>
    </source>
</evidence>
<evidence type="ECO:0000256" key="1">
    <source>
        <dbReference type="ARBA" id="ARBA00004202"/>
    </source>
</evidence>
<dbReference type="SUPFAM" id="SSF53756">
    <property type="entry name" value="UDP-Glycosyltransferase/glycogen phosphorylase"/>
    <property type="match status" value="1"/>
</dbReference>
<comment type="subcellular location">
    <subcellularLocation>
        <location evidence="1">Cell membrane</location>
        <topology evidence="1">Peripheral membrane protein</topology>
    </subcellularLocation>
</comment>
<dbReference type="EC" id="2.7.8.12" evidence="8"/>
<dbReference type="Gene3D" id="3.40.50.12580">
    <property type="match status" value="1"/>
</dbReference>
<evidence type="ECO:0000256" key="6">
    <source>
        <dbReference type="ARBA" id="ARBA00023136"/>
    </source>
</evidence>
<proteinExistence type="inferred from homology"/>
<gene>
    <name evidence="8" type="ORF">QO002_004504</name>
</gene>
<protein>
    <submittedName>
        <fullName evidence="8">CDP-glycerol glycerophosphotransferase</fullName>
        <ecNumber evidence="8">2.7.8.12</ecNumber>
    </submittedName>
</protein>
<sequence length="435" mass="48925">MKMINGKYLAASLRIRAALLRTVQKIVVAFVKIDREKVVFDHFNGLDVGCNPGYIAKKLSEKYPGLKITWLLAEKYTGSHSSWLTYASTTPLAKAIAIASAKVVVFNTLNSMADWPKKKGQIWIQTGHGSFGIKKIGIDADVKRKELIKREVRKTNIFLSNSRFETGVFMSGFLFRRRQVIELGHARNDIFFNHAQQTAVREDICRRYKIQGKKIVLFAPTHSKGDVAFIKKINVGGLLTALQARFGGEWIFGLRLHPRTRNKMEKRKLSLSNLKGPQIVDLSSHSDMQELLVSSEAVITDYSSGIFDFLLTRRPCFFHLEKQTQIALRRSIYFDFNTTPIPVSSNFDELIQNIELFDMDRFTHGVAAFLEQAGSVENGDAAEKAADLIKKATQGVSVTELRSIYMGEEGPESQPDMPSSFAQEGNPRAPLQSSR</sequence>
<dbReference type="InterPro" id="IPR043148">
    <property type="entry name" value="TagF_C"/>
</dbReference>
<keyword evidence="5" id="KW-0777">Teichoic acid biosynthesis</keyword>
<dbReference type="Gene3D" id="3.40.50.11820">
    <property type="match status" value="1"/>
</dbReference>
<organism evidence="8 9">
    <name type="scientific">Pararhizobium capsulatum DSM 1112</name>
    <dbReference type="NCBI Taxonomy" id="1121113"/>
    <lineage>
        <taxon>Bacteria</taxon>
        <taxon>Pseudomonadati</taxon>
        <taxon>Pseudomonadota</taxon>
        <taxon>Alphaproteobacteria</taxon>
        <taxon>Hyphomicrobiales</taxon>
        <taxon>Rhizobiaceae</taxon>
        <taxon>Rhizobium/Agrobacterium group</taxon>
        <taxon>Pararhizobium</taxon>
    </lineage>
</organism>
<keyword evidence="9" id="KW-1185">Reference proteome</keyword>
<dbReference type="InterPro" id="IPR043149">
    <property type="entry name" value="TagF_N"/>
</dbReference>
<dbReference type="Proteomes" id="UP001230207">
    <property type="component" value="Unassembled WGS sequence"/>
</dbReference>
<evidence type="ECO:0000256" key="2">
    <source>
        <dbReference type="ARBA" id="ARBA00010488"/>
    </source>
</evidence>
<dbReference type="InterPro" id="IPR007554">
    <property type="entry name" value="Glycerophosphate_synth"/>
</dbReference>
<accession>A0ABU0BWG3</accession>
<evidence type="ECO:0000313" key="9">
    <source>
        <dbReference type="Proteomes" id="UP001230207"/>
    </source>
</evidence>
<dbReference type="PANTHER" id="PTHR37316">
    <property type="entry name" value="TEICHOIC ACID GLYCEROL-PHOSPHATE PRIMASE"/>
    <property type="match status" value="1"/>
</dbReference>
<evidence type="ECO:0000256" key="7">
    <source>
        <dbReference type="SAM" id="MobiDB-lite"/>
    </source>
</evidence>
<feature type="region of interest" description="Disordered" evidence="7">
    <location>
        <begin position="403"/>
        <end position="435"/>
    </location>
</feature>
<keyword evidence="4 8" id="KW-0808">Transferase</keyword>
<evidence type="ECO:0000313" key="8">
    <source>
        <dbReference type="EMBL" id="MDQ0322298.1"/>
    </source>
</evidence>
<evidence type="ECO:0000256" key="3">
    <source>
        <dbReference type="ARBA" id="ARBA00022475"/>
    </source>
</evidence>
<dbReference type="GO" id="GO:0047355">
    <property type="term" value="F:CDP-glycerol glycerophosphotransferase activity"/>
    <property type="evidence" value="ECO:0007669"/>
    <property type="project" value="UniProtKB-EC"/>
</dbReference>
<keyword evidence="6" id="KW-0472">Membrane</keyword>
<dbReference type="EMBL" id="JAUSVF010000002">
    <property type="protein sequence ID" value="MDQ0322298.1"/>
    <property type="molecule type" value="Genomic_DNA"/>
</dbReference>
<comment type="similarity">
    <text evidence="2">Belongs to the CDP-glycerol glycerophosphotransferase family.</text>
</comment>
<evidence type="ECO:0000256" key="5">
    <source>
        <dbReference type="ARBA" id="ARBA00022944"/>
    </source>
</evidence>
<name>A0ABU0BWG3_9HYPH</name>
<dbReference type="PANTHER" id="PTHR37316:SF3">
    <property type="entry name" value="TEICHOIC ACID GLYCEROL-PHOSPHATE TRANSFERASE"/>
    <property type="match status" value="1"/>
</dbReference>
<reference evidence="8 9" key="1">
    <citation type="submission" date="2023-07" db="EMBL/GenBank/DDBJ databases">
        <title>Genomic Encyclopedia of Type Strains, Phase IV (KMG-IV): sequencing the most valuable type-strain genomes for metagenomic binning, comparative biology and taxonomic classification.</title>
        <authorList>
            <person name="Goeker M."/>
        </authorList>
    </citation>
    <scope>NUCLEOTIDE SEQUENCE [LARGE SCALE GENOMIC DNA]</scope>
    <source>
        <strain evidence="8 9">DSM 1112</strain>
    </source>
</reference>
<comment type="caution">
    <text evidence="8">The sequence shown here is derived from an EMBL/GenBank/DDBJ whole genome shotgun (WGS) entry which is preliminary data.</text>
</comment>
<keyword evidence="3" id="KW-1003">Cell membrane</keyword>
<dbReference type="InterPro" id="IPR051612">
    <property type="entry name" value="Teichoic_Acid_Biosynth"/>
</dbReference>